<reference evidence="1 2" key="1">
    <citation type="journal article" date="2018" name="PLoS ONE">
        <title>The draft genome of Kipferlia bialata reveals reductive genome evolution in fornicate parasites.</title>
        <authorList>
            <person name="Tanifuji G."/>
            <person name="Takabayashi S."/>
            <person name="Kume K."/>
            <person name="Takagi M."/>
            <person name="Nakayama T."/>
            <person name="Kamikawa R."/>
            <person name="Inagaki Y."/>
            <person name="Hashimoto T."/>
        </authorList>
    </citation>
    <scope>NUCLEOTIDE SEQUENCE [LARGE SCALE GENOMIC DNA]</scope>
    <source>
        <strain evidence="1">NY0173</strain>
    </source>
</reference>
<name>A0A9K3D2Y3_9EUKA</name>
<proteinExistence type="predicted"/>
<keyword evidence="2" id="KW-1185">Reference proteome</keyword>
<dbReference type="Proteomes" id="UP000265618">
    <property type="component" value="Unassembled WGS sequence"/>
</dbReference>
<protein>
    <submittedName>
        <fullName evidence="1">Uncharacterized protein</fullName>
    </submittedName>
</protein>
<feature type="non-terminal residue" evidence="1">
    <location>
        <position position="1"/>
    </location>
</feature>
<accession>A0A9K3D2Y3</accession>
<comment type="caution">
    <text evidence="1">The sequence shown here is derived from an EMBL/GenBank/DDBJ whole genome shotgun (WGS) entry which is preliminary data.</text>
</comment>
<evidence type="ECO:0000313" key="1">
    <source>
        <dbReference type="EMBL" id="GIQ88119.1"/>
    </source>
</evidence>
<gene>
    <name evidence="1" type="ORF">KIPB_010295</name>
</gene>
<evidence type="ECO:0000313" key="2">
    <source>
        <dbReference type="Proteomes" id="UP000265618"/>
    </source>
</evidence>
<organism evidence="1 2">
    <name type="scientific">Kipferlia bialata</name>
    <dbReference type="NCBI Taxonomy" id="797122"/>
    <lineage>
        <taxon>Eukaryota</taxon>
        <taxon>Metamonada</taxon>
        <taxon>Carpediemonas-like organisms</taxon>
        <taxon>Kipferlia</taxon>
    </lineage>
</organism>
<dbReference type="AlphaFoldDB" id="A0A9K3D2Y3"/>
<sequence>MPPDDLYSGMASYLRGDKNQLLLIPTGLGPEVVMARYLKGVVEGTCPLPHPTRPPLVLMVYERNTSLQPYIDSLIDEGVTSLTVI</sequence>
<dbReference type="EMBL" id="BDIP01003785">
    <property type="protein sequence ID" value="GIQ88119.1"/>
    <property type="molecule type" value="Genomic_DNA"/>
</dbReference>